<dbReference type="EMBL" id="JBFXLU010000128">
    <property type="protein sequence ID" value="KAL2839826.1"/>
    <property type="molecule type" value="Genomic_DNA"/>
</dbReference>
<reference evidence="1 2" key="1">
    <citation type="submission" date="2024-07" db="EMBL/GenBank/DDBJ databases">
        <title>Section-level genome sequencing and comparative genomics of Aspergillus sections Usti and Cavernicolus.</title>
        <authorList>
            <consortium name="Lawrence Berkeley National Laboratory"/>
            <person name="Nybo J.L."/>
            <person name="Vesth T.C."/>
            <person name="Theobald S."/>
            <person name="Frisvad J.C."/>
            <person name="Larsen T.O."/>
            <person name="Kjaerboelling I."/>
            <person name="Rothschild-Mancinelli K."/>
            <person name="Lyhne E.K."/>
            <person name="Kogle M.E."/>
            <person name="Barry K."/>
            <person name="Clum A."/>
            <person name="Na H."/>
            <person name="Ledsgaard L."/>
            <person name="Lin J."/>
            <person name="Lipzen A."/>
            <person name="Kuo A."/>
            <person name="Riley R."/>
            <person name="Mondo S."/>
            <person name="Labutti K."/>
            <person name="Haridas S."/>
            <person name="Pangalinan J."/>
            <person name="Salamov A.A."/>
            <person name="Simmons B.A."/>
            <person name="Magnuson J.K."/>
            <person name="Chen J."/>
            <person name="Drula E."/>
            <person name="Henrissat B."/>
            <person name="Wiebenga A."/>
            <person name="Lubbers R.J."/>
            <person name="Gomes A.C."/>
            <person name="Makela M.R."/>
            <person name="Stajich J."/>
            <person name="Grigoriev I.V."/>
            <person name="Mortensen U.H."/>
            <person name="De Vries R.P."/>
            <person name="Baker S.E."/>
            <person name="Andersen M.R."/>
        </authorList>
    </citation>
    <scope>NUCLEOTIDE SEQUENCE [LARGE SCALE GENOMIC DNA]</scope>
    <source>
        <strain evidence="1 2">CBS 123904</strain>
    </source>
</reference>
<evidence type="ECO:0000313" key="1">
    <source>
        <dbReference type="EMBL" id="KAL2839826.1"/>
    </source>
</evidence>
<accession>A0ABR4JIG8</accession>
<feature type="non-terminal residue" evidence="1">
    <location>
        <position position="54"/>
    </location>
</feature>
<comment type="caution">
    <text evidence="1">The sequence shown here is derived from an EMBL/GenBank/DDBJ whole genome shotgun (WGS) entry which is preliminary data.</text>
</comment>
<gene>
    <name evidence="1" type="ORF">BJY01DRAFT_219017</name>
</gene>
<organism evidence="1 2">
    <name type="scientific">Aspergillus pseudoustus</name>
    <dbReference type="NCBI Taxonomy" id="1810923"/>
    <lineage>
        <taxon>Eukaryota</taxon>
        <taxon>Fungi</taxon>
        <taxon>Dikarya</taxon>
        <taxon>Ascomycota</taxon>
        <taxon>Pezizomycotina</taxon>
        <taxon>Eurotiomycetes</taxon>
        <taxon>Eurotiomycetidae</taxon>
        <taxon>Eurotiales</taxon>
        <taxon>Aspergillaceae</taxon>
        <taxon>Aspergillus</taxon>
        <taxon>Aspergillus subgen. Nidulantes</taxon>
    </lineage>
</organism>
<protein>
    <submittedName>
        <fullName evidence="1">Uncharacterized protein</fullName>
    </submittedName>
</protein>
<sequence>MISNMVGLAAGLEISKTLNAAVGPGKANWAAASYPFVWPTIPVWGWPYTQIPTV</sequence>
<dbReference type="Proteomes" id="UP001610446">
    <property type="component" value="Unassembled WGS sequence"/>
</dbReference>
<proteinExistence type="predicted"/>
<keyword evidence="2" id="KW-1185">Reference proteome</keyword>
<name>A0ABR4JIG8_9EURO</name>
<evidence type="ECO:0000313" key="2">
    <source>
        <dbReference type="Proteomes" id="UP001610446"/>
    </source>
</evidence>